<dbReference type="EMBL" id="WJQR01000004">
    <property type="protein sequence ID" value="MRI81342.1"/>
    <property type="molecule type" value="Genomic_DNA"/>
</dbReference>
<organism evidence="3 4">
    <name type="scientific">Fundicoccus ignavus</name>
    <dbReference type="NCBI Taxonomy" id="2664442"/>
    <lineage>
        <taxon>Bacteria</taxon>
        <taxon>Bacillati</taxon>
        <taxon>Bacillota</taxon>
        <taxon>Bacilli</taxon>
        <taxon>Lactobacillales</taxon>
        <taxon>Aerococcaceae</taxon>
        <taxon>Fundicoccus</taxon>
    </lineage>
</organism>
<name>A0A6I2GY56_9LACT</name>
<evidence type="ECO:0000313" key="5">
    <source>
        <dbReference type="Proteomes" id="UP000469870"/>
    </source>
</evidence>
<evidence type="ECO:0000313" key="4">
    <source>
        <dbReference type="Proteomes" id="UP000430975"/>
    </source>
</evidence>
<dbReference type="InterPro" id="IPR004518">
    <property type="entry name" value="MazG-like_dom"/>
</dbReference>
<dbReference type="Gene3D" id="1.10.287.1080">
    <property type="entry name" value="MazG-like"/>
    <property type="match status" value="1"/>
</dbReference>
<dbReference type="RefSeq" id="WP_153861736.1">
    <property type="nucleotide sequence ID" value="NZ_WJQR01000004.1"/>
</dbReference>
<protein>
    <submittedName>
        <fullName evidence="3">Nucleotide pyrophosphohydrolase</fullName>
    </submittedName>
</protein>
<dbReference type="SUPFAM" id="SSF101386">
    <property type="entry name" value="all-alpha NTP pyrophosphatases"/>
    <property type="match status" value="1"/>
</dbReference>
<keyword evidence="4" id="KW-1185">Reference proteome</keyword>
<dbReference type="AlphaFoldDB" id="A0A6I2GY56"/>
<keyword evidence="3" id="KW-0378">Hydrolase</keyword>
<feature type="domain" description="NTP pyrophosphohydrolase MazG-like" evidence="1">
    <location>
        <begin position="27"/>
        <end position="96"/>
    </location>
</feature>
<sequence>MTEFSLAQFQNYLADKYQDSVSSSGLFMKLVEEIGEVAEALNEIEGRKAVSAETSLAYELADVLHYAVAIAAVNDIDLTQTILEKDQKASEKYQHRVNLSQFLEE</sequence>
<comment type="caution">
    <text evidence="3">The sequence shown here is derived from an EMBL/GenBank/DDBJ whole genome shotgun (WGS) entry which is preliminary data.</text>
</comment>
<proteinExistence type="predicted"/>
<evidence type="ECO:0000313" key="2">
    <source>
        <dbReference type="EMBL" id="MRI81342.1"/>
    </source>
</evidence>
<dbReference type="GO" id="GO:0016787">
    <property type="term" value="F:hydrolase activity"/>
    <property type="evidence" value="ECO:0007669"/>
    <property type="project" value="UniProtKB-KW"/>
</dbReference>
<gene>
    <name evidence="3" type="ORF">GIY09_05510</name>
    <name evidence="2" type="ORF">GIY11_04855</name>
</gene>
<evidence type="ECO:0000259" key="1">
    <source>
        <dbReference type="Pfam" id="PF03819"/>
    </source>
</evidence>
<evidence type="ECO:0000313" key="3">
    <source>
        <dbReference type="EMBL" id="MRI85333.1"/>
    </source>
</evidence>
<dbReference type="Proteomes" id="UP000430975">
    <property type="component" value="Unassembled WGS sequence"/>
</dbReference>
<dbReference type="Proteomes" id="UP000469870">
    <property type="component" value="Unassembled WGS sequence"/>
</dbReference>
<reference evidence="4 5" key="1">
    <citation type="submission" date="2019-11" db="EMBL/GenBank/DDBJ databases">
        <title>Characterisation of Fundicoccus ignavus gen. nov. sp. nov., a novel genus of the family Aerococcaceae isolated from bulk tank milk.</title>
        <authorList>
            <person name="Siebert A."/>
            <person name="Huptas C."/>
            <person name="Wenning M."/>
            <person name="Scherer S."/>
            <person name="Doll E.V."/>
        </authorList>
    </citation>
    <scope>NUCLEOTIDE SEQUENCE [LARGE SCALE GENOMIC DNA]</scope>
    <source>
        <strain evidence="2 5">DSM 109653</strain>
        <strain evidence="3 4">WS4759</strain>
    </source>
</reference>
<dbReference type="Pfam" id="PF03819">
    <property type="entry name" value="MazG"/>
    <property type="match status" value="1"/>
</dbReference>
<accession>A0A6I2GY56</accession>
<dbReference type="EMBL" id="WJQS01000004">
    <property type="protein sequence ID" value="MRI85333.1"/>
    <property type="molecule type" value="Genomic_DNA"/>
</dbReference>